<proteinExistence type="predicted"/>
<evidence type="ECO:0000313" key="2">
    <source>
        <dbReference type="EMBL" id="PRH78855.1"/>
    </source>
</evidence>
<dbReference type="EMBL" id="PVLV01000165">
    <property type="protein sequence ID" value="PRH78855.1"/>
    <property type="molecule type" value="Genomic_DNA"/>
</dbReference>
<evidence type="ECO:0008006" key="4">
    <source>
        <dbReference type="Google" id="ProtNLM"/>
    </source>
</evidence>
<name>A0A2S9PWR8_9ACTN</name>
<sequence length="1342" mass="139042">MAEGLQAGRLEVTVVSVLDGFAAELRTKVEAAAEGLAAKVKVEIDDKGLRKRLKKAVEKASKGVTATVNVRVDRDGLRGELDEVARRVADSDVRVPVRPDDEGDTGGGLLGRIRRLLRGAQDEADAQPVNVPFQFSMGGGRGGRGKLRMLAMGALVSVAQPAIAAITQYGAALTALVSAAAPAVGVLGAIPGLILAGGTAAIATKVAFSGFGEALKQTLKAQQQLAAGTKLTEAQQTALDESLKGLSTSARATVKTVASLSGEWRSMKQSVQERFFSKISDEIKPLSSAVLPLLKGALGDAAGQMGNLAKRGADAMQSGPFAKDFKTVAASNSKVIGNVTDGVANLAAAAGHFLVASGPFVERVAEAGERFTLWVRASAQAGRETGSLGKFLDHAADKAKQLGRTTLELGKGIAGVARAGMDSGNALLDGLEGAMQRFNRWANSGEGQKSMKKFFSDAAPTFHELNALVGDLVRGLGRMATDSGVTDLVRQIRTELMPAVGAFLDSIGGSVGPAVIGLISNIASAIASLSSAGLGLGALLQALNGLLNIFNGIMNVIPGASFALGAFLGGLLMLRVATSISRGVQGLVGSIRQVGTVSTTSAAGVATQTTMWQRMGSTYRTAAADGRRLSGSMGAIRVAGGGLKTALGGMVTALGGPWAAAITAGTILIGLWANSQEKAARATEAHKERISSLATALRDSNGAIDANVRAQAAQLLQDADLADGKGKLVDAMRDAGINLRQLTDAYLDDGDGLEKLEKQLRDAADATLHWEDVAGGKASKQVMTDKGKEYKAAADALSGMSGELEKGKQKYKEFADATNTSGNKGTDSFTRLKTAVEGMSSATATADSRVDGLKRALDELTGGTQSFHDAQTRVNAAVLSVNDAIANNTKELKDANKELINQDGSLRTVTRAGQDYNQHITELRDSSLDAANAAFEMAKQHQISLPEAMKMAEGEVQKARDAAIKYGTDLGLTKDQAAGLANQMGLIPSSVSVLLQANGMEKVTADILSLSTKLLALPPNKTITVKTPTAAAITALQNLGFEVTKLPGGKQVSISAPTGTARASLGALVSDLAATPGSKKVTVQTLVKQAVTDLTGVRDKVAGLPAGKKLKMEAPTKLAQEELKDLGYEVKVLKGKKIEITAPNATPLAQVQRIQEKINGLTGKTVHVTVQYSESGKPSVVGRPQANGGILRYAEGGIRAAGSRIRAFANGTERHVAQIAKAGEWRIWAEDETGGEAYLPLAKAKRKRSKMILDEVARMFGGMVVYPGQGALSAFANGAVSMHRASTSTTAPRSAVPTGNTSLVGGDLNLTMTGAPMSPSEALGDALFELRRIRRGGAYAAG</sequence>
<keyword evidence="3" id="KW-1185">Reference proteome</keyword>
<feature type="transmembrane region" description="Helical" evidence="1">
    <location>
        <begin position="172"/>
        <end position="196"/>
    </location>
</feature>
<dbReference type="Proteomes" id="UP000239322">
    <property type="component" value="Unassembled WGS sequence"/>
</dbReference>
<gene>
    <name evidence="2" type="ORF">C6N75_12680</name>
</gene>
<keyword evidence="1" id="KW-0812">Transmembrane</keyword>
<evidence type="ECO:0000256" key="1">
    <source>
        <dbReference type="SAM" id="Phobius"/>
    </source>
</evidence>
<comment type="caution">
    <text evidence="2">The sequence shown here is derived from an EMBL/GenBank/DDBJ whole genome shotgun (WGS) entry which is preliminary data.</text>
</comment>
<feature type="transmembrane region" description="Helical" evidence="1">
    <location>
        <begin position="552"/>
        <end position="574"/>
    </location>
</feature>
<protein>
    <recommendedName>
        <fullName evidence="4">Tape measure protein</fullName>
    </recommendedName>
</protein>
<feature type="transmembrane region" description="Helical" evidence="1">
    <location>
        <begin position="147"/>
        <end position="166"/>
    </location>
</feature>
<accession>A0A2S9PWR8</accession>
<keyword evidence="1" id="KW-1133">Transmembrane helix</keyword>
<organism evidence="2 3">
    <name type="scientific">Streptomyces solincola</name>
    <dbReference type="NCBI Taxonomy" id="2100817"/>
    <lineage>
        <taxon>Bacteria</taxon>
        <taxon>Bacillati</taxon>
        <taxon>Actinomycetota</taxon>
        <taxon>Actinomycetes</taxon>
        <taxon>Kitasatosporales</taxon>
        <taxon>Streptomycetaceae</taxon>
        <taxon>Streptomyces</taxon>
    </lineage>
</organism>
<reference evidence="2 3" key="1">
    <citation type="submission" date="2018-03" db="EMBL/GenBank/DDBJ databases">
        <title>Novel Streptomyces sp. from soil.</title>
        <authorList>
            <person name="Tan G.Y.A."/>
            <person name="Lee Z.Y."/>
        </authorList>
    </citation>
    <scope>NUCLEOTIDE SEQUENCE [LARGE SCALE GENOMIC DNA]</scope>
    <source>
        <strain evidence="2 3">ST5x</strain>
    </source>
</reference>
<feature type="transmembrane region" description="Helical" evidence="1">
    <location>
        <begin position="522"/>
        <end position="540"/>
    </location>
</feature>
<keyword evidence="1" id="KW-0472">Membrane</keyword>
<dbReference type="RefSeq" id="WP_105868985.1">
    <property type="nucleotide sequence ID" value="NZ_PVLV01000165.1"/>
</dbReference>
<dbReference type="OrthoDB" id="2183194at2"/>
<evidence type="ECO:0000313" key="3">
    <source>
        <dbReference type="Proteomes" id="UP000239322"/>
    </source>
</evidence>